<organism evidence="2 3">
    <name type="scientific">Candidatus Muproteobacteria bacterium RBG_16_65_31</name>
    <dbReference type="NCBI Taxonomy" id="1817759"/>
    <lineage>
        <taxon>Bacteria</taxon>
        <taxon>Pseudomonadati</taxon>
        <taxon>Pseudomonadota</taxon>
        <taxon>Candidatus Muproteobacteria</taxon>
    </lineage>
</organism>
<gene>
    <name evidence="2" type="ORF">A2V92_03715</name>
</gene>
<evidence type="ECO:0000256" key="1">
    <source>
        <dbReference type="SAM" id="MobiDB-lite"/>
    </source>
</evidence>
<dbReference type="EMBL" id="MFST01000045">
    <property type="protein sequence ID" value="OGI44521.1"/>
    <property type="molecule type" value="Genomic_DNA"/>
</dbReference>
<sequence length="113" mass="12401">MATAAPKLAPFEFPLDSDAGTAKPTLFRVRPLSGIEYLHSGEIMSMRSRAESFEFVLQTALLGWSHFTAPEGGEIEFARTQSENLARLTVGQISELVNRIFAASALGEDERKN</sequence>
<evidence type="ECO:0000313" key="3">
    <source>
        <dbReference type="Proteomes" id="UP000179344"/>
    </source>
</evidence>
<comment type="caution">
    <text evidence="2">The sequence shown here is derived from an EMBL/GenBank/DDBJ whole genome shotgun (WGS) entry which is preliminary data.</text>
</comment>
<evidence type="ECO:0000313" key="2">
    <source>
        <dbReference type="EMBL" id="OGI44521.1"/>
    </source>
</evidence>
<reference evidence="2 3" key="1">
    <citation type="journal article" date="2016" name="Nat. Commun.">
        <title>Thousands of microbial genomes shed light on interconnected biogeochemical processes in an aquifer system.</title>
        <authorList>
            <person name="Anantharaman K."/>
            <person name="Brown C.T."/>
            <person name="Hug L.A."/>
            <person name="Sharon I."/>
            <person name="Castelle C.J."/>
            <person name="Probst A.J."/>
            <person name="Thomas B.C."/>
            <person name="Singh A."/>
            <person name="Wilkins M.J."/>
            <person name="Karaoz U."/>
            <person name="Brodie E.L."/>
            <person name="Williams K.H."/>
            <person name="Hubbard S.S."/>
            <person name="Banfield J.F."/>
        </authorList>
    </citation>
    <scope>NUCLEOTIDE SEQUENCE [LARGE SCALE GENOMIC DNA]</scope>
</reference>
<protein>
    <submittedName>
        <fullName evidence="2">Uncharacterized protein</fullName>
    </submittedName>
</protein>
<proteinExistence type="predicted"/>
<dbReference type="AlphaFoldDB" id="A0A1F6THD5"/>
<name>A0A1F6THD5_9PROT</name>
<accession>A0A1F6THD5</accession>
<dbReference type="Proteomes" id="UP000179344">
    <property type="component" value="Unassembled WGS sequence"/>
</dbReference>
<feature type="region of interest" description="Disordered" evidence="1">
    <location>
        <begin position="1"/>
        <end position="21"/>
    </location>
</feature>